<dbReference type="GO" id="GO:0070987">
    <property type="term" value="P:error-free translesion synthesis"/>
    <property type="evidence" value="ECO:0007669"/>
    <property type="project" value="UniProtKB-ARBA"/>
</dbReference>
<dbReference type="Gene3D" id="1.10.150.20">
    <property type="entry name" value="5' to 3' exonuclease, C-terminal subdomain"/>
    <property type="match status" value="1"/>
</dbReference>
<dbReference type="PROSITE" id="PS50173">
    <property type="entry name" value="UMUC"/>
    <property type="match status" value="1"/>
</dbReference>
<dbReference type="InterPro" id="IPR043502">
    <property type="entry name" value="DNA/RNA_pol_sf"/>
</dbReference>
<evidence type="ECO:0000256" key="3">
    <source>
        <dbReference type="ARBA" id="ARBA00022723"/>
    </source>
</evidence>
<feature type="region of interest" description="Disordered" evidence="9">
    <location>
        <begin position="1"/>
        <end position="23"/>
    </location>
</feature>
<evidence type="ECO:0000259" key="10">
    <source>
        <dbReference type="PROSITE" id="PS50173"/>
    </source>
</evidence>
<evidence type="ECO:0000313" key="12">
    <source>
        <dbReference type="Proteomes" id="UP000011777"/>
    </source>
</evidence>
<dbReference type="SUPFAM" id="SSF100879">
    <property type="entry name" value="Lesion bypass DNA polymerase (Y-family), little finger domain"/>
    <property type="match status" value="1"/>
</dbReference>
<dbReference type="InterPro" id="IPR043128">
    <property type="entry name" value="Rev_trsase/Diguanyl_cyclase"/>
</dbReference>
<dbReference type="GO" id="GO:0005634">
    <property type="term" value="C:nucleus"/>
    <property type="evidence" value="ECO:0007669"/>
    <property type="project" value="UniProtKB-SubCell"/>
</dbReference>
<keyword evidence="4" id="KW-0227">DNA damage</keyword>
<dbReference type="GO" id="GO:0007064">
    <property type="term" value="P:mitotic sister chromatid cohesion"/>
    <property type="evidence" value="ECO:0007669"/>
    <property type="project" value="UniProtKB-ARBA"/>
</dbReference>
<dbReference type="GO" id="GO:0008270">
    <property type="term" value="F:zinc ion binding"/>
    <property type="evidence" value="ECO:0007669"/>
    <property type="project" value="UniProtKB-KW"/>
</dbReference>
<organism evidence="11 12">
    <name type="scientific">Candida maltosa (strain Xu316)</name>
    <name type="common">Yeast</name>
    <dbReference type="NCBI Taxonomy" id="1245528"/>
    <lineage>
        <taxon>Eukaryota</taxon>
        <taxon>Fungi</taxon>
        <taxon>Dikarya</taxon>
        <taxon>Ascomycota</taxon>
        <taxon>Saccharomycotina</taxon>
        <taxon>Pichiomycetes</taxon>
        <taxon>Debaryomycetaceae</taxon>
        <taxon>Candida/Lodderomyces clade</taxon>
        <taxon>Candida</taxon>
    </lineage>
</organism>
<dbReference type="FunFam" id="3.40.1170.60:FF:000008">
    <property type="entry name" value="DNA polymerase eta subunit"/>
    <property type="match status" value="1"/>
</dbReference>
<evidence type="ECO:0000256" key="8">
    <source>
        <dbReference type="ARBA" id="ARBA00023242"/>
    </source>
</evidence>
<evidence type="ECO:0000256" key="6">
    <source>
        <dbReference type="ARBA" id="ARBA00022833"/>
    </source>
</evidence>
<sequence>MSVKNSKEPPTTQLHTSPQSPSQFTYQNLHDLNDPATSYLSPLSTIGLVDLNAFFAQVEQIRLGLTDQDPVVCGQWHSLIAVSYAARKYGISRMDTIASAKTKCPNLIIGHAPVYKKGEEYWSYVDGLPNAANHKVSLDMYRRESRKILRVINEKFDLTEKASVDESYIDFGREVFTKLMEYFPELKDVEKDQSLPDIPSELPLGLYWEGEVIKSEQEIADDGEGTEPVIKDWDDVCLVIGSQILLDLRRDIYKELGYTTSAGLARNKLMAKLAGGFKKPDDQTIIRNSSIKAFLKNFELTDITGMGGKLGDSLINQLEVPPQAHTISYIREHFTLEQLKEEIKDDVDLAVKLYHIVRGMYAMELTQRMEVKSMTSTKNFTFDAVANLEDAYGWIKVFSGDLHNRLVDLDNENLELSLTKMETKEKNVIRRPKTLSIGVVFPNRIRQTRQLQIPFYKDLSKMKTIMYENGCVLLREFFEANTNISMVNNNIPCKELYTKDPKKVKVVEMQNMSLTISSIHQPKS</sequence>
<dbReference type="eggNOG" id="KOG2095">
    <property type="taxonomic scope" value="Eukaryota"/>
</dbReference>
<dbReference type="Gene3D" id="3.40.1170.60">
    <property type="match status" value="1"/>
</dbReference>
<keyword evidence="6" id="KW-0862">Zinc</keyword>
<dbReference type="GO" id="GO:0006281">
    <property type="term" value="P:DNA repair"/>
    <property type="evidence" value="ECO:0007669"/>
    <property type="project" value="UniProtKB-KW"/>
</dbReference>
<evidence type="ECO:0000256" key="1">
    <source>
        <dbReference type="ARBA" id="ARBA00004123"/>
    </source>
</evidence>
<dbReference type="GO" id="GO:0042276">
    <property type="term" value="P:error-prone translesion synthesis"/>
    <property type="evidence" value="ECO:0007669"/>
    <property type="project" value="TreeGrafter"/>
</dbReference>
<dbReference type="Proteomes" id="UP000011777">
    <property type="component" value="Unassembled WGS sequence"/>
</dbReference>
<dbReference type="InterPro" id="IPR001126">
    <property type="entry name" value="UmuC"/>
</dbReference>
<dbReference type="GO" id="GO:0003684">
    <property type="term" value="F:damaged DNA binding"/>
    <property type="evidence" value="ECO:0007669"/>
    <property type="project" value="InterPro"/>
</dbReference>
<dbReference type="Pfam" id="PF00817">
    <property type="entry name" value="IMS"/>
    <property type="match status" value="1"/>
</dbReference>
<evidence type="ECO:0000256" key="7">
    <source>
        <dbReference type="ARBA" id="ARBA00023204"/>
    </source>
</evidence>
<keyword evidence="3" id="KW-0479">Metal-binding</keyword>
<dbReference type="PANTHER" id="PTHR45873:SF1">
    <property type="entry name" value="DNA POLYMERASE ETA"/>
    <property type="match status" value="1"/>
</dbReference>
<accession>M3K850</accession>
<dbReference type="AlphaFoldDB" id="M3K850"/>
<dbReference type="GO" id="GO:0009314">
    <property type="term" value="P:response to radiation"/>
    <property type="evidence" value="ECO:0007669"/>
    <property type="project" value="TreeGrafter"/>
</dbReference>
<keyword evidence="2" id="KW-0808">Transferase</keyword>
<dbReference type="OMA" id="VCAQWQS"/>
<dbReference type="Gene3D" id="3.30.70.270">
    <property type="match status" value="1"/>
</dbReference>
<dbReference type="GO" id="GO:0003887">
    <property type="term" value="F:DNA-directed DNA polymerase activity"/>
    <property type="evidence" value="ECO:0007669"/>
    <property type="project" value="TreeGrafter"/>
</dbReference>
<keyword evidence="7" id="KW-0234">DNA repair</keyword>
<dbReference type="GO" id="GO:0005657">
    <property type="term" value="C:replication fork"/>
    <property type="evidence" value="ECO:0007669"/>
    <property type="project" value="UniProtKB-ARBA"/>
</dbReference>
<keyword evidence="12" id="KW-1185">Reference proteome</keyword>
<evidence type="ECO:0000256" key="9">
    <source>
        <dbReference type="SAM" id="MobiDB-lite"/>
    </source>
</evidence>
<dbReference type="PANTHER" id="PTHR45873">
    <property type="entry name" value="DNA POLYMERASE ETA"/>
    <property type="match status" value="1"/>
</dbReference>
<dbReference type="OrthoDB" id="5723at2759"/>
<comment type="subcellular location">
    <subcellularLocation>
        <location evidence="1">Nucleus</location>
    </subcellularLocation>
</comment>
<dbReference type="EMBL" id="AOGT01000032">
    <property type="protein sequence ID" value="EMG51034.1"/>
    <property type="molecule type" value="Genomic_DNA"/>
</dbReference>
<keyword evidence="5" id="KW-0863">Zinc-finger</keyword>
<dbReference type="STRING" id="1245528.M3K850"/>
<dbReference type="InterPro" id="IPR052230">
    <property type="entry name" value="DNA_polymerase_eta"/>
</dbReference>
<dbReference type="SUPFAM" id="SSF56672">
    <property type="entry name" value="DNA/RNA polymerases"/>
    <property type="match status" value="1"/>
</dbReference>
<comment type="caution">
    <text evidence="11">The sequence shown here is derived from an EMBL/GenBank/DDBJ whole genome shotgun (WGS) entry which is preliminary data.</text>
</comment>
<dbReference type="Gene3D" id="3.30.1490.100">
    <property type="entry name" value="DNA polymerase, Y-family, little finger domain"/>
    <property type="match status" value="1"/>
</dbReference>
<dbReference type="HOGENOM" id="CLU_012348_7_1_1"/>
<feature type="domain" description="UmuC" evidence="10">
    <location>
        <begin position="46"/>
        <end position="307"/>
    </location>
</feature>
<name>M3K850_CANMX</name>
<reference evidence="11 12" key="1">
    <citation type="submission" date="2013-02" db="EMBL/GenBank/DDBJ databases">
        <title>Genome sequence of Candida maltosa Xu316, a potential industrial strain for xylitol and ethanol production.</title>
        <authorList>
            <person name="Yu J."/>
            <person name="Wang Q."/>
            <person name="Geng X."/>
            <person name="Bao W."/>
            <person name="He P."/>
            <person name="Cai J."/>
        </authorList>
    </citation>
    <scope>NUCLEOTIDE SEQUENCE [LARGE SCALE GENOMIC DNA]</scope>
    <source>
        <strain evidence="12">Xu316</strain>
    </source>
</reference>
<dbReference type="InterPro" id="IPR036775">
    <property type="entry name" value="DNA_pol_Y-fam_lit_finger_sf"/>
</dbReference>
<feature type="compositionally biased region" description="Polar residues" evidence="9">
    <location>
        <begin position="8"/>
        <end position="23"/>
    </location>
</feature>
<protein>
    <submittedName>
        <fullName evidence="11">DNA polymerase eta, putative</fullName>
    </submittedName>
</protein>
<dbReference type="GO" id="GO:0035861">
    <property type="term" value="C:site of double-strand break"/>
    <property type="evidence" value="ECO:0007669"/>
    <property type="project" value="TreeGrafter"/>
</dbReference>
<evidence type="ECO:0000256" key="4">
    <source>
        <dbReference type="ARBA" id="ARBA00022763"/>
    </source>
</evidence>
<gene>
    <name evidence="11" type="ORF">G210_4729</name>
</gene>
<evidence type="ECO:0000256" key="2">
    <source>
        <dbReference type="ARBA" id="ARBA00022679"/>
    </source>
</evidence>
<evidence type="ECO:0000313" key="11">
    <source>
        <dbReference type="EMBL" id="EMG51034.1"/>
    </source>
</evidence>
<keyword evidence="8" id="KW-0539">Nucleus</keyword>
<evidence type="ECO:0000256" key="5">
    <source>
        <dbReference type="ARBA" id="ARBA00022771"/>
    </source>
</evidence>
<proteinExistence type="predicted"/>